<protein>
    <submittedName>
        <fullName evidence="1">Uncharacterized protein</fullName>
    </submittedName>
</protein>
<accession>A0A2B7Z2E4</accession>
<organism evidence="1 2">
    <name type="scientific">Polytolypa hystricis (strain UAMH7299)</name>
    <dbReference type="NCBI Taxonomy" id="1447883"/>
    <lineage>
        <taxon>Eukaryota</taxon>
        <taxon>Fungi</taxon>
        <taxon>Dikarya</taxon>
        <taxon>Ascomycota</taxon>
        <taxon>Pezizomycotina</taxon>
        <taxon>Eurotiomycetes</taxon>
        <taxon>Eurotiomycetidae</taxon>
        <taxon>Onygenales</taxon>
        <taxon>Onygenales incertae sedis</taxon>
        <taxon>Polytolypa</taxon>
    </lineage>
</organism>
<proteinExistence type="predicted"/>
<name>A0A2B7Z2E4_POLH7</name>
<dbReference type="AlphaFoldDB" id="A0A2B7Z2E4"/>
<reference evidence="1 2" key="1">
    <citation type="submission" date="2017-10" db="EMBL/GenBank/DDBJ databases">
        <title>Comparative genomics in systemic dimorphic fungi from Ajellomycetaceae.</title>
        <authorList>
            <person name="Munoz J.F."/>
            <person name="Mcewen J.G."/>
            <person name="Clay O.K."/>
            <person name="Cuomo C.A."/>
        </authorList>
    </citation>
    <scope>NUCLEOTIDE SEQUENCE [LARGE SCALE GENOMIC DNA]</scope>
    <source>
        <strain evidence="1 2">UAMH7299</strain>
    </source>
</reference>
<evidence type="ECO:0000313" key="1">
    <source>
        <dbReference type="EMBL" id="PGH28096.1"/>
    </source>
</evidence>
<sequence length="65" mass="7134">MPWQTVEIGKNMLGATGTEMRDVKEKEKGAYQADILYTALVPAAKRRNPTLLLVARSGITQDMVG</sequence>
<evidence type="ECO:0000313" key="2">
    <source>
        <dbReference type="Proteomes" id="UP000224634"/>
    </source>
</evidence>
<keyword evidence="2" id="KW-1185">Reference proteome</keyword>
<comment type="caution">
    <text evidence="1">The sequence shown here is derived from an EMBL/GenBank/DDBJ whole genome shotgun (WGS) entry which is preliminary data.</text>
</comment>
<dbReference type="EMBL" id="PDNA01000002">
    <property type="protein sequence ID" value="PGH28096.1"/>
    <property type="molecule type" value="Genomic_DNA"/>
</dbReference>
<gene>
    <name evidence="1" type="ORF">AJ80_00354</name>
</gene>
<dbReference type="Proteomes" id="UP000224634">
    <property type="component" value="Unassembled WGS sequence"/>
</dbReference>